<feature type="transmembrane region" description="Helical" evidence="7">
    <location>
        <begin position="94"/>
        <end position="113"/>
    </location>
</feature>
<evidence type="ECO:0000259" key="8">
    <source>
        <dbReference type="SMART" id="SM00014"/>
    </source>
</evidence>
<reference evidence="9" key="1">
    <citation type="journal article" date="2021" name="mSystems">
        <title>Bacteria and Archaea Synergistically Convert Glycine Betaine to Biogenic Methane in the Formosa Cold Seep of the South China Sea.</title>
        <authorList>
            <person name="Li L."/>
            <person name="Zhang W."/>
            <person name="Zhang S."/>
            <person name="Song L."/>
            <person name="Sun Q."/>
            <person name="Zhang H."/>
            <person name="Xiang H."/>
            <person name="Dong X."/>
        </authorList>
    </citation>
    <scope>NUCLEOTIDE SEQUENCE</scope>
    <source>
        <strain evidence="9">ZWT</strain>
    </source>
</reference>
<dbReference type="SMART" id="SM00014">
    <property type="entry name" value="acidPPc"/>
    <property type="match status" value="1"/>
</dbReference>
<dbReference type="AlphaFoldDB" id="A0A9J6P5I3"/>
<dbReference type="EMBL" id="JAGSOJ010000005">
    <property type="protein sequence ID" value="MCM1992074.1"/>
    <property type="molecule type" value="Genomic_DNA"/>
</dbReference>
<dbReference type="CDD" id="cd01610">
    <property type="entry name" value="PAP2_like"/>
    <property type="match status" value="1"/>
</dbReference>
<evidence type="ECO:0000256" key="2">
    <source>
        <dbReference type="ARBA" id="ARBA00022475"/>
    </source>
</evidence>
<keyword evidence="2" id="KW-1003">Cell membrane</keyword>
<evidence type="ECO:0000256" key="4">
    <source>
        <dbReference type="ARBA" id="ARBA00022801"/>
    </source>
</evidence>
<sequence length="146" mass="16047">MPAITYLGSLTFAVIFCLSTLIINNDMLHQFAISTIISLTLGASITQIIKKKANRTRPFLLLEDLYIKKIGIDDYSFPSGHTCAAFSIATMSGLYFPFLSIYVIPLSSLVGISRMYLGVHYPTDVVIGMLIGAISSFITFNLLLLI</sequence>
<evidence type="ECO:0000256" key="1">
    <source>
        <dbReference type="ARBA" id="ARBA00004651"/>
    </source>
</evidence>
<feature type="domain" description="Phosphatidic acid phosphatase type 2/haloperoxidase" evidence="8">
    <location>
        <begin position="31"/>
        <end position="140"/>
    </location>
</feature>
<keyword evidence="6 7" id="KW-0472">Membrane</keyword>
<evidence type="ECO:0000256" key="3">
    <source>
        <dbReference type="ARBA" id="ARBA00022692"/>
    </source>
</evidence>
<dbReference type="SUPFAM" id="SSF48317">
    <property type="entry name" value="Acid phosphatase/Vanadium-dependent haloperoxidase"/>
    <property type="match status" value="1"/>
</dbReference>
<dbReference type="GO" id="GO:0005886">
    <property type="term" value="C:plasma membrane"/>
    <property type="evidence" value="ECO:0007669"/>
    <property type="project" value="UniProtKB-SubCell"/>
</dbReference>
<protein>
    <submittedName>
        <fullName evidence="9">Phosphatase PAP2 family protein</fullName>
    </submittedName>
</protein>
<dbReference type="InterPro" id="IPR000326">
    <property type="entry name" value="PAP2/HPO"/>
</dbReference>
<name>A0A9J6P5I3_9CLOT</name>
<dbReference type="PANTHER" id="PTHR14969:SF62">
    <property type="entry name" value="DECAPRENYLPHOSPHORYL-5-PHOSPHORIBOSE PHOSPHATASE RV3807C-RELATED"/>
    <property type="match status" value="1"/>
</dbReference>
<organism evidence="9 10">
    <name type="scientific">Oceanirhabdus seepicola</name>
    <dbReference type="NCBI Taxonomy" id="2828781"/>
    <lineage>
        <taxon>Bacteria</taxon>
        <taxon>Bacillati</taxon>
        <taxon>Bacillota</taxon>
        <taxon>Clostridia</taxon>
        <taxon>Eubacteriales</taxon>
        <taxon>Clostridiaceae</taxon>
        <taxon>Oceanirhabdus</taxon>
    </lineage>
</organism>
<dbReference type="Pfam" id="PF01569">
    <property type="entry name" value="PAP2"/>
    <property type="match status" value="1"/>
</dbReference>
<dbReference type="PANTHER" id="PTHR14969">
    <property type="entry name" value="SPHINGOSINE-1-PHOSPHATE PHOSPHOHYDROLASE"/>
    <property type="match status" value="1"/>
</dbReference>
<feature type="transmembrane region" description="Helical" evidence="7">
    <location>
        <begin position="125"/>
        <end position="145"/>
    </location>
</feature>
<gene>
    <name evidence="9" type="ORF">KDK92_20290</name>
</gene>
<proteinExistence type="predicted"/>
<feature type="transmembrane region" description="Helical" evidence="7">
    <location>
        <begin position="7"/>
        <end position="25"/>
    </location>
</feature>
<evidence type="ECO:0000256" key="6">
    <source>
        <dbReference type="ARBA" id="ARBA00023136"/>
    </source>
</evidence>
<keyword evidence="3 7" id="KW-0812">Transmembrane</keyword>
<evidence type="ECO:0000256" key="5">
    <source>
        <dbReference type="ARBA" id="ARBA00022989"/>
    </source>
</evidence>
<dbReference type="Gene3D" id="1.20.144.10">
    <property type="entry name" value="Phosphatidic acid phosphatase type 2/haloperoxidase"/>
    <property type="match status" value="1"/>
</dbReference>
<dbReference type="InterPro" id="IPR036938">
    <property type="entry name" value="PAP2/HPO_sf"/>
</dbReference>
<keyword evidence="10" id="KW-1185">Reference proteome</keyword>
<reference evidence="9" key="2">
    <citation type="submission" date="2021-04" db="EMBL/GenBank/DDBJ databases">
        <authorList>
            <person name="Dong X."/>
        </authorList>
    </citation>
    <scope>NUCLEOTIDE SEQUENCE</scope>
    <source>
        <strain evidence="9">ZWT</strain>
    </source>
</reference>
<dbReference type="Proteomes" id="UP001056429">
    <property type="component" value="Unassembled WGS sequence"/>
</dbReference>
<accession>A0A9J6P5I3</accession>
<evidence type="ECO:0000256" key="7">
    <source>
        <dbReference type="SAM" id="Phobius"/>
    </source>
</evidence>
<feature type="transmembrane region" description="Helical" evidence="7">
    <location>
        <begin position="31"/>
        <end position="49"/>
    </location>
</feature>
<keyword evidence="4" id="KW-0378">Hydrolase</keyword>
<evidence type="ECO:0000313" key="10">
    <source>
        <dbReference type="Proteomes" id="UP001056429"/>
    </source>
</evidence>
<dbReference type="GO" id="GO:0016787">
    <property type="term" value="F:hydrolase activity"/>
    <property type="evidence" value="ECO:0007669"/>
    <property type="project" value="UniProtKB-KW"/>
</dbReference>
<comment type="subcellular location">
    <subcellularLocation>
        <location evidence="1">Cell membrane</location>
        <topology evidence="1">Multi-pass membrane protein</topology>
    </subcellularLocation>
</comment>
<keyword evidence="5 7" id="KW-1133">Transmembrane helix</keyword>
<comment type="caution">
    <text evidence="9">The sequence shown here is derived from an EMBL/GenBank/DDBJ whole genome shotgun (WGS) entry which is preliminary data.</text>
</comment>
<evidence type="ECO:0000313" key="9">
    <source>
        <dbReference type="EMBL" id="MCM1992074.1"/>
    </source>
</evidence>